<organism evidence="1 2">
    <name type="scientific">Promicromonospora kroppenstedtii</name>
    <dbReference type="NCBI Taxonomy" id="440482"/>
    <lineage>
        <taxon>Bacteria</taxon>
        <taxon>Bacillati</taxon>
        <taxon>Actinomycetota</taxon>
        <taxon>Actinomycetes</taxon>
        <taxon>Micrococcales</taxon>
        <taxon>Promicromonosporaceae</taxon>
        <taxon>Promicromonospora</taxon>
    </lineage>
</organism>
<comment type="caution">
    <text evidence="1">The sequence shown here is derived from an EMBL/GenBank/DDBJ whole genome shotgun (WGS) entry which is preliminary data.</text>
</comment>
<protein>
    <recommendedName>
        <fullName evidence="3">Aminoglycoside phosphotransferase domain-containing protein</fullName>
    </recommendedName>
</protein>
<evidence type="ECO:0000313" key="2">
    <source>
        <dbReference type="Proteomes" id="UP001611580"/>
    </source>
</evidence>
<dbReference type="RefSeq" id="WP_397403130.1">
    <property type="nucleotide sequence ID" value="NZ_JBIRYI010000004.1"/>
</dbReference>
<evidence type="ECO:0008006" key="3">
    <source>
        <dbReference type="Google" id="ProtNLM"/>
    </source>
</evidence>
<dbReference type="EMBL" id="JBIRYI010000004">
    <property type="protein sequence ID" value="MFI2486862.1"/>
    <property type="molecule type" value="Genomic_DNA"/>
</dbReference>
<evidence type="ECO:0000313" key="1">
    <source>
        <dbReference type="EMBL" id="MFI2486862.1"/>
    </source>
</evidence>
<sequence length="375" mass="42225">MLRIFNHRRYTRNHTWRLDVAGSPLFVKVNPNRAEARQELAGHAAIDAYYPISPLRWAGAMGPWAVHVFDRSLHQDEGGGLLVDEISRAETTRDYERLDLFLDDVLTYYRDTILNSARHIPARRVVGKLYGDRLRPGGRVDQYYGQDSPWPLLPGGVVPAALRAEVNGRPFVIDLPSIVGRLRSEFATDRRVWAAVSQGDPTDFNIGWSPRSGPVWFDYDTGGLNAVAGEFACFLMYQVLHGAWLTPRYNRDAYEDHPEALHRSMFRRPRFHAERSDTGLTITYTFDPGPVRAHVVGRYLSEVVLPVANALGVRDLWAWLRPYLIARVLGVYDVTRLDRADATLSLAILAQLADDDVSPTVPFPCFATAPTGATR</sequence>
<proteinExistence type="predicted"/>
<gene>
    <name evidence="1" type="ORF">ACH47X_08130</name>
</gene>
<reference evidence="1 2" key="1">
    <citation type="submission" date="2024-10" db="EMBL/GenBank/DDBJ databases">
        <title>The Natural Products Discovery Center: Release of the First 8490 Sequenced Strains for Exploring Actinobacteria Biosynthetic Diversity.</title>
        <authorList>
            <person name="Kalkreuter E."/>
            <person name="Kautsar S.A."/>
            <person name="Yang D."/>
            <person name="Bader C.D."/>
            <person name="Teijaro C.N."/>
            <person name="Fluegel L."/>
            <person name="Davis C.M."/>
            <person name="Simpson J.R."/>
            <person name="Lauterbach L."/>
            <person name="Steele A.D."/>
            <person name="Gui C."/>
            <person name="Meng S."/>
            <person name="Li G."/>
            <person name="Viehrig K."/>
            <person name="Ye F."/>
            <person name="Su P."/>
            <person name="Kiefer A.F."/>
            <person name="Nichols A."/>
            <person name="Cepeda A.J."/>
            <person name="Yan W."/>
            <person name="Fan B."/>
            <person name="Jiang Y."/>
            <person name="Adhikari A."/>
            <person name="Zheng C.-J."/>
            <person name="Schuster L."/>
            <person name="Cowan T.M."/>
            <person name="Smanski M.J."/>
            <person name="Chevrette M.G."/>
            <person name="De Carvalho L.P.S."/>
            <person name="Shen B."/>
        </authorList>
    </citation>
    <scope>NUCLEOTIDE SEQUENCE [LARGE SCALE GENOMIC DNA]</scope>
    <source>
        <strain evidence="1 2">NPDC019481</strain>
    </source>
</reference>
<accession>A0ABW7XH73</accession>
<name>A0ABW7XH73_9MICO</name>
<dbReference type="Proteomes" id="UP001611580">
    <property type="component" value="Unassembled WGS sequence"/>
</dbReference>
<keyword evidence="2" id="KW-1185">Reference proteome</keyword>